<dbReference type="OrthoDB" id="5243766at2"/>
<accession>A0A558BKN5</accession>
<dbReference type="InterPro" id="IPR007627">
    <property type="entry name" value="RNA_pol_sigma70_r2"/>
</dbReference>
<evidence type="ECO:0000259" key="6">
    <source>
        <dbReference type="Pfam" id="PF08281"/>
    </source>
</evidence>
<organism evidence="7 8">
    <name type="scientific">Hymenobacter setariae</name>
    <dbReference type="NCBI Taxonomy" id="2594794"/>
    <lineage>
        <taxon>Bacteria</taxon>
        <taxon>Pseudomonadati</taxon>
        <taxon>Bacteroidota</taxon>
        <taxon>Cytophagia</taxon>
        <taxon>Cytophagales</taxon>
        <taxon>Hymenobacteraceae</taxon>
        <taxon>Hymenobacter</taxon>
    </lineage>
</organism>
<dbReference type="NCBIfam" id="TIGR02937">
    <property type="entry name" value="sigma70-ECF"/>
    <property type="match status" value="1"/>
</dbReference>
<dbReference type="AlphaFoldDB" id="A0A558BKN5"/>
<dbReference type="PANTHER" id="PTHR43133">
    <property type="entry name" value="RNA POLYMERASE ECF-TYPE SIGMA FACTO"/>
    <property type="match status" value="1"/>
</dbReference>
<dbReference type="InterPro" id="IPR039425">
    <property type="entry name" value="RNA_pol_sigma-70-like"/>
</dbReference>
<dbReference type="GO" id="GO:0016987">
    <property type="term" value="F:sigma factor activity"/>
    <property type="evidence" value="ECO:0007669"/>
    <property type="project" value="UniProtKB-KW"/>
</dbReference>
<dbReference type="InterPro" id="IPR013325">
    <property type="entry name" value="RNA_pol_sigma_r2"/>
</dbReference>
<keyword evidence="4" id="KW-0804">Transcription</keyword>
<evidence type="ECO:0000259" key="5">
    <source>
        <dbReference type="Pfam" id="PF04542"/>
    </source>
</evidence>
<dbReference type="Proteomes" id="UP000317624">
    <property type="component" value="Unassembled WGS sequence"/>
</dbReference>
<evidence type="ECO:0000256" key="1">
    <source>
        <dbReference type="ARBA" id="ARBA00010641"/>
    </source>
</evidence>
<keyword evidence="3" id="KW-0731">Sigma factor</keyword>
<dbReference type="Gene3D" id="1.10.1740.10">
    <property type="match status" value="1"/>
</dbReference>
<dbReference type="Pfam" id="PF04542">
    <property type="entry name" value="Sigma70_r2"/>
    <property type="match status" value="1"/>
</dbReference>
<keyword evidence="2" id="KW-0805">Transcription regulation</keyword>
<dbReference type="PANTHER" id="PTHR43133:SF46">
    <property type="entry name" value="RNA POLYMERASE SIGMA-70 FACTOR ECF SUBFAMILY"/>
    <property type="match status" value="1"/>
</dbReference>
<dbReference type="InterPro" id="IPR013249">
    <property type="entry name" value="RNA_pol_sigma70_r4_t2"/>
</dbReference>
<proteinExistence type="inferred from homology"/>
<dbReference type="EMBL" id="VMRJ01000008">
    <property type="protein sequence ID" value="TVT37062.1"/>
    <property type="molecule type" value="Genomic_DNA"/>
</dbReference>
<dbReference type="SUPFAM" id="SSF88659">
    <property type="entry name" value="Sigma3 and sigma4 domains of RNA polymerase sigma factors"/>
    <property type="match status" value="1"/>
</dbReference>
<comment type="caution">
    <text evidence="7">The sequence shown here is derived from an EMBL/GenBank/DDBJ whole genome shotgun (WGS) entry which is preliminary data.</text>
</comment>
<evidence type="ECO:0000256" key="2">
    <source>
        <dbReference type="ARBA" id="ARBA00023015"/>
    </source>
</evidence>
<dbReference type="GO" id="GO:0006352">
    <property type="term" value="P:DNA-templated transcription initiation"/>
    <property type="evidence" value="ECO:0007669"/>
    <property type="project" value="InterPro"/>
</dbReference>
<dbReference type="InterPro" id="IPR036388">
    <property type="entry name" value="WH-like_DNA-bd_sf"/>
</dbReference>
<evidence type="ECO:0000313" key="7">
    <source>
        <dbReference type="EMBL" id="TVT37062.1"/>
    </source>
</evidence>
<dbReference type="Pfam" id="PF08281">
    <property type="entry name" value="Sigma70_r4_2"/>
    <property type="match status" value="1"/>
</dbReference>
<name>A0A558BKN5_9BACT</name>
<feature type="domain" description="RNA polymerase sigma factor 70 region 4 type 2" evidence="6">
    <location>
        <begin position="124"/>
        <end position="174"/>
    </location>
</feature>
<evidence type="ECO:0000256" key="4">
    <source>
        <dbReference type="ARBA" id="ARBA00023163"/>
    </source>
</evidence>
<dbReference type="InterPro" id="IPR014284">
    <property type="entry name" value="RNA_pol_sigma-70_dom"/>
</dbReference>
<dbReference type="GO" id="GO:0003677">
    <property type="term" value="F:DNA binding"/>
    <property type="evidence" value="ECO:0007669"/>
    <property type="project" value="InterPro"/>
</dbReference>
<feature type="domain" description="RNA polymerase sigma-70 region 2" evidence="5">
    <location>
        <begin position="28"/>
        <end position="95"/>
    </location>
</feature>
<evidence type="ECO:0000313" key="8">
    <source>
        <dbReference type="Proteomes" id="UP000317624"/>
    </source>
</evidence>
<dbReference type="RefSeq" id="WP_144853308.1">
    <property type="nucleotide sequence ID" value="NZ_VMRJ01000008.1"/>
</dbReference>
<dbReference type="InterPro" id="IPR013324">
    <property type="entry name" value="RNA_pol_sigma_r3/r4-like"/>
</dbReference>
<dbReference type="Gene3D" id="1.10.10.10">
    <property type="entry name" value="Winged helix-like DNA-binding domain superfamily/Winged helix DNA-binding domain"/>
    <property type="match status" value="1"/>
</dbReference>
<dbReference type="SUPFAM" id="SSF88946">
    <property type="entry name" value="Sigma2 domain of RNA polymerase sigma factors"/>
    <property type="match status" value="1"/>
</dbReference>
<protein>
    <submittedName>
        <fullName evidence="7">RNA polymerase sigma-70 factor</fullName>
    </submittedName>
</protein>
<reference evidence="7 8" key="1">
    <citation type="submission" date="2019-07" db="EMBL/GenBank/DDBJ databases">
        <title>Hymenobacter sp. straun FUR1 Genome sequencing and assembly.</title>
        <authorList>
            <person name="Chhetri G."/>
        </authorList>
    </citation>
    <scope>NUCLEOTIDE SEQUENCE [LARGE SCALE GENOMIC DNA]</scope>
    <source>
        <strain evidence="7 8">Fur1</strain>
    </source>
</reference>
<gene>
    <name evidence="7" type="ORF">FNT36_24685</name>
</gene>
<comment type="similarity">
    <text evidence="1">Belongs to the sigma-70 factor family. ECF subfamily.</text>
</comment>
<keyword evidence="8" id="KW-1185">Reference proteome</keyword>
<sequence length="249" mass="27604">MAKFDDTILDARLTQLRRSDPAAFVEQLFRAFYAPLGALVYRVVPDRAVVEDILQDVFLRVWQGLATLPPLDSHRAYLTRMALNAALRYQQRAQRQVAWDEAPPATAPVAPDALADLHAAETSQAVQAALDHLPPQCRLVFELSRYEELSYQQIAEALDIAPKTVENQMGKALRILRRELAGVLRNLYGLLLGLAAGRVLGLLVGPALPARPAVTSSPSAYFWAARRGKTDGEYLLTGFAMPTRRPFRS</sequence>
<evidence type="ECO:0000256" key="3">
    <source>
        <dbReference type="ARBA" id="ARBA00023082"/>
    </source>
</evidence>
<dbReference type="CDD" id="cd06171">
    <property type="entry name" value="Sigma70_r4"/>
    <property type="match status" value="1"/>
</dbReference>